<name>A0AAN9II84_CLITE</name>
<organism evidence="1 2">
    <name type="scientific">Clitoria ternatea</name>
    <name type="common">Butterfly pea</name>
    <dbReference type="NCBI Taxonomy" id="43366"/>
    <lineage>
        <taxon>Eukaryota</taxon>
        <taxon>Viridiplantae</taxon>
        <taxon>Streptophyta</taxon>
        <taxon>Embryophyta</taxon>
        <taxon>Tracheophyta</taxon>
        <taxon>Spermatophyta</taxon>
        <taxon>Magnoliopsida</taxon>
        <taxon>eudicotyledons</taxon>
        <taxon>Gunneridae</taxon>
        <taxon>Pentapetalae</taxon>
        <taxon>rosids</taxon>
        <taxon>fabids</taxon>
        <taxon>Fabales</taxon>
        <taxon>Fabaceae</taxon>
        <taxon>Papilionoideae</taxon>
        <taxon>50 kb inversion clade</taxon>
        <taxon>NPAAA clade</taxon>
        <taxon>indigoferoid/millettioid clade</taxon>
        <taxon>Phaseoleae</taxon>
        <taxon>Clitoria</taxon>
    </lineage>
</organism>
<proteinExistence type="predicted"/>
<dbReference type="Proteomes" id="UP001359559">
    <property type="component" value="Unassembled WGS sequence"/>
</dbReference>
<sequence length="71" mass="7834">MFIYTRGGQIKIRVTVFGGFCCKDDKDGPTKVFKGTVANNCVKSEVSVPVEWLKDSQVEATVDRSRVSVCC</sequence>
<evidence type="ECO:0000313" key="1">
    <source>
        <dbReference type="EMBL" id="KAK7278215.1"/>
    </source>
</evidence>
<accession>A0AAN9II84</accession>
<evidence type="ECO:0000313" key="2">
    <source>
        <dbReference type="Proteomes" id="UP001359559"/>
    </source>
</evidence>
<comment type="caution">
    <text evidence="1">The sequence shown here is derived from an EMBL/GenBank/DDBJ whole genome shotgun (WGS) entry which is preliminary data.</text>
</comment>
<gene>
    <name evidence="1" type="ORF">RJT34_23240</name>
</gene>
<keyword evidence="2" id="KW-1185">Reference proteome</keyword>
<dbReference type="EMBL" id="JAYKXN010000006">
    <property type="protein sequence ID" value="KAK7278215.1"/>
    <property type="molecule type" value="Genomic_DNA"/>
</dbReference>
<protein>
    <submittedName>
        <fullName evidence="1">Uncharacterized protein</fullName>
    </submittedName>
</protein>
<reference evidence="1 2" key="1">
    <citation type="submission" date="2024-01" db="EMBL/GenBank/DDBJ databases">
        <title>The genomes of 5 underutilized Papilionoideae crops provide insights into root nodulation and disease resistance.</title>
        <authorList>
            <person name="Yuan L."/>
        </authorList>
    </citation>
    <scope>NUCLEOTIDE SEQUENCE [LARGE SCALE GENOMIC DNA]</scope>
    <source>
        <strain evidence="1">LY-2023</strain>
        <tissue evidence="1">Leaf</tissue>
    </source>
</reference>
<dbReference type="AlphaFoldDB" id="A0AAN9II84"/>